<accession>A0A6I4U432</accession>
<feature type="chain" id="PRO_5026054785" evidence="1">
    <location>
        <begin position="24"/>
        <end position="558"/>
    </location>
</feature>
<dbReference type="EMBL" id="WTYR01000001">
    <property type="protein sequence ID" value="MXP09222.1"/>
    <property type="molecule type" value="Genomic_DNA"/>
</dbReference>
<organism evidence="2 3">
    <name type="scientific">Alteriqipengyuania halimionae</name>
    <dbReference type="NCBI Taxonomy" id="1926630"/>
    <lineage>
        <taxon>Bacteria</taxon>
        <taxon>Pseudomonadati</taxon>
        <taxon>Pseudomonadota</taxon>
        <taxon>Alphaproteobacteria</taxon>
        <taxon>Sphingomonadales</taxon>
        <taxon>Erythrobacteraceae</taxon>
        <taxon>Alteriqipengyuania</taxon>
    </lineage>
</organism>
<dbReference type="SUPFAM" id="SSF56935">
    <property type="entry name" value="Porins"/>
    <property type="match status" value="1"/>
</dbReference>
<reference evidence="2 3" key="1">
    <citation type="submission" date="2019-12" db="EMBL/GenBank/DDBJ databases">
        <title>Genomic-based taxomic classification of the family Erythrobacteraceae.</title>
        <authorList>
            <person name="Xu L."/>
        </authorList>
    </citation>
    <scope>NUCLEOTIDE SEQUENCE [LARGE SCALE GENOMIC DNA]</scope>
    <source>
        <strain evidence="2 3">LMG 29519</strain>
    </source>
</reference>
<evidence type="ECO:0000313" key="2">
    <source>
        <dbReference type="EMBL" id="MXP09222.1"/>
    </source>
</evidence>
<keyword evidence="1" id="KW-0732">Signal</keyword>
<dbReference type="RefSeq" id="WP_160615883.1">
    <property type="nucleotide sequence ID" value="NZ_WTYR01000001.1"/>
</dbReference>
<name>A0A6I4U432_9SPHN</name>
<proteinExistence type="predicted"/>
<dbReference type="AlphaFoldDB" id="A0A6I4U432"/>
<gene>
    <name evidence="2" type="ORF">GRI68_03415</name>
</gene>
<evidence type="ECO:0000256" key="1">
    <source>
        <dbReference type="SAM" id="SignalP"/>
    </source>
</evidence>
<protein>
    <submittedName>
        <fullName evidence="2">Preprotein translocase subunit YajC</fullName>
    </submittedName>
</protein>
<comment type="caution">
    <text evidence="2">The sequence shown here is derived from an EMBL/GenBank/DDBJ whole genome shotgun (WGS) entry which is preliminary data.</text>
</comment>
<keyword evidence="3" id="KW-1185">Reference proteome</keyword>
<dbReference type="Proteomes" id="UP000429229">
    <property type="component" value="Unassembled WGS sequence"/>
</dbReference>
<sequence length="558" mass="58772">MHIVRLLLTAASVAALHAAPVAAQTIGAESVVDENVDGDGEVASQGRSGPRYSVQPYIEAQQVALYQIRPGDDFATYSVLAAGVDMTAATRRVQGGLSLRYERRIRWDDENIGDSDTLSGIGRAAIAVVPDTLQVEVGGLAARTRADGVSIPGQLDIGDRVSQIYSVYVGPSFQTQVDDVSVQASYRAGYSKVESPGVVVAPDASDPLDLFDESYTHQASARVGSAPGGVLPVGVGVGGSYYREDVSNLDQRVEDIRLRADVTVPVSPTLAVVAGAGYEQVEVSGRDVLRDDTGAPVIGADGRYQADPASPRLVAYDVEGVIYDVGVLWKPSRRTALQASIGKKYGSLSVTGSFSWQPSARTLINVSVYDQVTGFGGGLVNSLAALPTNFGVVRNPVTGELTGCVVGEGNANCVNAAFGNLRSAAYRARGVSASYNLDFGTAQTGIAAGYERRELIGADGTILEPIAGIVDENYFTTAYYNQRIDRRSGFSANAYLSIFDSGRPEVGLNGGVGAQASYYRELIDNLSATAAVGIDGAEFENTVDIWTASARLGLRYTF</sequence>
<evidence type="ECO:0000313" key="3">
    <source>
        <dbReference type="Proteomes" id="UP000429229"/>
    </source>
</evidence>
<feature type="signal peptide" evidence="1">
    <location>
        <begin position="1"/>
        <end position="23"/>
    </location>
</feature>
<dbReference type="OrthoDB" id="7416805at2"/>